<keyword evidence="1 4" id="KW-0690">Ribosome biogenesis</keyword>
<dbReference type="InterPro" id="IPR001357">
    <property type="entry name" value="BRCT_dom"/>
</dbReference>
<evidence type="ECO:0000313" key="7">
    <source>
        <dbReference type="EMBL" id="CAE0369685.1"/>
    </source>
</evidence>
<dbReference type="HAMAP" id="MF_03028">
    <property type="entry name" value="Pescadillo"/>
    <property type="match status" value="1"/>
</dbReference>
<dbReference type="InterPro" id="IPR036420">
    <property type="entry name" value="BRCT_dom_sf"/>
</dbReference>
<evidence type="ECO:0000256" key="1">
    <source>
        <dbReference type="ARBA" id="ARBA00022517"/>
    </source>
</evidence>
<evidence type="ECO:0000256" key="5">
    <source>
        <dbReference type="SAM" id="MobiDB-lite"/>
    </source>
</evidence>
<evidence type="ECO:0000259" key="6">
    <source>
        <dbReference type="PROSITE" id="PS50172"/>
    </source>
</evidence>
<comment type="function">
    <text evidence="4">Required for maturation of ribosomal RNAs and formation of the large ribosomal subunit.</text>
</comment>
<evidence type="ECO:0000256" key="3">
    <source>
        <dbReference type="ARBA" id="ARBA00023242"/>
    </source>
</evidence>
<reference evidence="7" key="1">
    <citation type="submission" date="2021-01" db="EMBL/GenBank/DDBJ databases">
        <authorList>
            <person name="Corre E."/>
            <person name="Pelletier E."/>
            <person name="Niang G."/>
            <person name="Scheremetjew M."/>
            <person name="Finn R."/>
            <person name="Kale V."/>
            <person name="Holt S."/>
            <person name="Cochrane G."/>
            <person name="Meng A."/>
            <person name="Brown T."/>
            <person name="Cohen L."/>
        </authorList>
    </citation>
    <scope>NUCLEOTIDE SEQUENCE</scope>
    <source>
        <strain evidence="7">CCMP1510</strain>
    </source>
</reference>
<dbReference type="PANTHER" id="PTHR12221">
    <property type="entry name" value="PESCADILLO - RELATED"/>
    <property type="match status" value="1"/>
</dbReference>
<evidence type="ECO:0000256" key="4">
    <source>
        <dbReference type="HAMAP-Rule" id="MF_03028"/>
    </source>
</evidence>
<gene>
    <name evidence="7" type="ORF">ALAG00032_LOCUS10449</name>
</gene>
<feature type="region of interest" description="Disordered" evidence="5">
    <location>
        <begin position="1"/>
        <end position="42"/>
    </location>
</feature>
<comment type="similarity">
    <text evidence="4">Belongs to the pescadillo family.</text>
</comment>
<dbReference type="GO" id="GO:0000463">
    <property type="term" value="P:maturation of LSU-rRNA from tricistronic rRNA transcript (SSU-rRNA, 5.8S rRNA, LSU-rRNA)"/>
    <property type="evidence" value="ECO:0007669"/>
    <property type="project" value="UniProtKB-UniRule"/>
</dbReference>
<dbReference type="PANTHER" id="PTHR12221:SF6">
    <property type="entry name" value="PESCADILLO HOMOLOG"/>
    <property type="match status" value="1"/>
</dbReference>
<keyword evidence="3 4" id="KW-0539">Nucleus</keyword>
<proteinExistence type="inferred from homology"/>
<dbReference type="PROSITE" id="PS50172">
    <property type="entry name" value="BRCT"/>
    <property type="match status" value="1"/>
</dbReference>
<dbReference type="AlphaFoldDB" id="A0A7S3JZ61"/>
<comment type="subcellular location">
    <subcellularLocation>
        <location evidence="4">Nucleus</location>
        <location evidence="4">Nucleolus</location>
    </subcellularLocation>
    <subcellularLocation>
        <location evidence="4">Nucleus</location>
        <location evidence="4">Nucleoplasm</location>
    </subcellularLocation>
</comment>
<dbReference type="GO" id="GO:0030687">
    <property type="term" value="C:preribosome, large subunit precursor"/>
    <property type="evidence" value="ECO:0007669"/>
    <property type="project" value="UniProtKB-UniRule"/>
</dbReference>
<dbReference type="Gene3D" id="3.40.50.10190">
    <property type="entry name" value="BRCT domain"/>
    <property type="match status" value="1"/>
</dbReference>
<sequence length="481" mass="54473">MTKGGGKKKKKSSSAKGALSGTKSLSKASSKKRLSRLGKIQKPGETGFGGSYITRSVILRRLQITLKDFRRLCILKGIYPRDVAHGKSNQTYYHIKDIQSLAHEPLLVKFREFKTFMRKVRHFVGRGDIQGARRKYDQVPTYLLNHLIKERYPKFNDALNDLDDALSMLFLFAALPAQGRVSADRIAKCEELCQRWNSYVSTVGVLTKAFISIKGIYFQACIRGIDITWLVPHQFAHDPPSNRQVDYRVMLTFLELYETLTKFVLFKLYRDDAEKFVNPSQTAYSNDDRIFSHLRFALSRETKYSWLEFLLKSAGAQLVDDPSKATHFVTDRANPQPVPNGVEQIQPQWIVDSFNNKRCLPIYRYAPGTVLPPHLSPFVDSSDYKPAYQEELNAQTSAYSKFKQLNSDATPLSAPAPTAAQQSFPVTAKDVQDDPNALAKIMMSNKAKRLHGRMMHGIARKRDAIARLKARRARLEGGASS</sequence>
<dbReference type="GO" id="GO:0005654">
    <property type="term" value="C:nucleoplasm"/>
    <property type="evidence" value="ECO:0007669"/>
    <property type="project" value="UniProtKB-SubCell"/>
</dbReference>
<dbReference type="GO" id="GO:0003723">
    <property type="term" value="F:RNA binding"/>
    <property type="evidence" value="ECO:0007669"/>
    <property type="project" value="TreeGrafter"/>
</dbReference>
<dbReference type="EMBL" id="HBIJ01015659">
    <property type="protein sequence ID" value="CAE0369685.1"/>
    <property type="molecule type" value="Transcribed_RNA"/>
</dbReference>
<dbReference type="SMART" id="SM00292">
    <property type="entry name" value="BRCT"/>
    <property type="match status" value="1"/>
</dbReference>
<organism evidence="7">
    <name type="scientific">Aureoumbra lagunensis</name>
    <dbReference type="NCBI Taxonomy" id="44058"/>
    <lineage>
        <taxon>Eukaryota</taxon>
        <taxon>Sar</taxon>
        <taxon>Stramenopiles</taxon>
        <taxon>Ochrophyta</taxon>
        <taxon>Pelagophyceae</taxon>
        <taxon>Pelagomonadales</taxon>
        <taxon>Aureoumbra</taxon>
    </lineage>
</organism>
<evidence type="ECO:0000256" key="2">
    <source>
        <dbReference type="ARBA" id="ARBA00022552"/>
    </source>
</evidence>
<keyword evidence="2 4" id="KW-0698">rRNA processing</keyword>
<protein>
    <recommendedName>
        <fullName evidence="4">Pescadillo homolog</fullName>
    </recommendedName>
</protein>
<accession>A0A7S3JZ61</accession>
<dbReference type="SUPFAM" id="SSF52113">
    <property type="entry name" value="BRCT domain"/>
    <property type="match status" value="1"/>
</dbReference>
<feature type="domain" description="BRCT" evidence="6">
    <location>
        <begin position="286"/>
        <end position="367"/>
    </location>
</feature>
<feature type="compositionally biased region" description="Basic residues" evidence="5">
    <location>
        <begin position="1"/>
        <end position="13"/>
    </location>
</feature>
<dbReference type="InterPro" id="IPR010613">
    <property type="entry name" value="PES"/>
</dbReference>
<dbReference type="GO" id="GO:0070545">
    <property type="term" value="C:PeBoW complex"/>
    <property type="evidence" value="ECO:0007669"/>
    <property type="project" value="TreeGrafter"/>
</dbReference>
<dbReference type="GO" id="GO:0043021">
    <property type="term" value="F:ribonucleoprotein complex binding"/>
    <property type="evidence" value="ECO:0007669"/>
    <property type="project" value="UniProtKB-UniRule"/>
</dbReference>
<feature type="compositionally biased region" description="Low complexity" evidence="5">
    <location>
        <begin position="14"/>
        <end position="28"/>
    </location>
</feature>
<dbReference type="Pfam" id="PF06732">
    <property type="entry name" value="Pescadillo_N"/>
    <property type="match status" value="1"/>
</dbReference>
<name>A0A7S3JZ61_9STRA</name>
<dbReference type="GO" id="GO:0000466">
    <property type="term" value="P:maturation of 5.8S rRNA from tricistronic rRNA transcript (SSU-rRNA, 5.8S rRNA, LSU-rRNA)"/>
    <property type="evidence" value="ECO:0007669"/>
    <property type="project" value="UniProtKB-UniRule"/>
</dbReference>